<dbReference type="InterPro" id="IPR003141">
    <property type="entry name" value="Pol/His_phosphatase_N"/>
</dbReference>
<dbReference type="GO" id="GO:0042578">
    <property type="term" value="F:phosphoric ester hydrolase activity"/>
    <property type="evidence" value="ECO:0007669"/>
    <property type="project" value="TreeGrafter"/>
</dbReference>
<dbReference type="Proteomes" id="UP000617951">
    <property type="component" value="Unassembled WGS sequence"/>
</dbReference>
<dbReference type="Gene3D" id="3.20.20.140">
    <property type="entry name" value="Metal-dependent hydrolases"/>
    <property type="match status" value="1"/>
</dbReference>
<comment type="caution">
    <text evidence="2">The sequence shown here is derived from an EMBL/GenBank/DDBJ whole genome shotgun (WGS) entry which is preliminary data.</text>
</comment>
<evidence type="ECO:0000313" key="2">
    <source>
        <dbReference type="EMBL" id="MBC8537666.1"/>
    </source>
</evidence>
<organism evidence="2 3">
    <name type="scientific">Guopingia tenuis</name>
    <dbReference type="NCBI Taxonomy" id="2763656"/>
    <lineage>
        <taxon>Bacteria</taxon>
        <taxon>Bacillati</taxon>
        <taxon>Bacillota</taxon>
        <taxon>Clostridia</taxon>
        <taxon>Christensenellales</taxon>
        <taxon>Christensenellaceae</taxon>
        <taxon>Guopingia</taxon>
    </lineage>
</organism>
<proteinExistence type="predicted"/>
<gene>
    <name evidence="2" type="ORF">H8693_01815</name>
</gene>
<dbReference type="EMBL" id="JACRSS010000001">
    <property type="protein sequence ID" value="MBC8537666.1"/>
    <property type="molecule type" value="Genomic_DNA"/>
</dbReference>
<dbReference type="PANTHER" id="PTHR36928">
    <property type="entry name" value="PHOSPHATASE YCDX-RELATED"/>
    <property type="match status" value="1"/>
</dbReference>
<protein>
    <submittedName>
        <fullName evidence="2">Phosphatase</fullName>
    </submittedName>
</protein>
<dbReference type="GO" id="GO:0005829">
    <property type="term" value="C:cytosol"/>
    <property type="evidence" value="ECO:0007669"/>
    <property type="project" value="TreeGrafter"/>
</dbReference>
<evidence type="ECO:0000259" key="1">
    <source>
        <dbReference type="SMART" id="SM00481"/>
    </source>
</evidence>
<dbReference type="SMART" id="SM00481">
    <property type="entry name" value="POLIIIAc"/>
    <property type="match status" value="1"/>
</dbReference>
<dbReference type="SUPFAM" id="SSF89550">
    <property type="entry name" value="PHP domain-like"/>
    <property type="match status" value="1"/>
</dbReference>
<dbReference type="AlphaFoldDB" id="A0A926HWH1"/>
<accession>A0A926HWH1</accession>
<dbReference type="CDD" id="cd07437">
    <property type="entry name" value="PHP_HisPPase_Ycdx_like"/>
    <property type="match status" value="1"/>
</dbReference>
<evidence type="ECO:0000313" key="3">
    <source>
        <dbReference type="Proteomes" id="UP000617951"/>
    </source>
</evidence>
<keyword evidence="3" id="KW-1185">Reference proteome</keyword>
<dbReference type="InterPro" id="IPR016195">
    <property type="entry name" value="Pol/histidinol_Pase-like"/>
</dbReference>
<feature type="domain" description="Polymerase/histidinol phosphatase N-terminal" evidence="1">
    <location>
        <begin position="5"/>
        <end position="79"/>
    </location>
</feature>
<dbReference type="PANTHER" id="PTHR36928:SF1">
    <property type="entry name" value="PHOSPHATASE YCDX-RELATED"/>
    <property type="match status" value="1"/>
</dbReference>
<dbReference type="InterPro" id="IPR050243">
    <property type="entry name" value="PHP_phosphatase"/>
</dbReference>
<dbReference type="RefSeq" id="WP_249279547.1">
    <property type="nucleotide sequence ID" value="NZ_JACRSS010000001.1"/>
</dbReference>
<sequence>MRLLVDTHTHTVVSGHAFSTLLENLDFAAKRGLEGIVTSEHSEKVPGVQPNFTIRIQNCFPKKYNGVRIIKGAEVNIMDYSGQVDMKREHLMVPDFVIASLHDVTISSGTKMENTQAMIGALQNPYIDIIGHPGNPQFEIDREAVVQEAKRQNKLLEINNHSFAFRKGSPSICREIIRLCKKHSVRISVGSDAHVCFRVGYFDEAVEALTDEGFPEELIVSRSMQTFDEYLAERKRRTGSA</sequence>
<reference evidence="2" key="1">
    <citation type="submission" date="2020-08" db="EMBL/GenBank/DDBJ databases">
        <title>Genome public.</title>
        <authorList>
            <person name="Liu C."/>
            <person name="Sun Q."/>
        </authorList>
    </citation>
    <scope>NUCLEOTIDE SEQUENCE</scope>
    <source>
        <strain evidence="2">NSJ-63</strain>
    </source>
</reference>
<dbReference type="GO" id="GO:0008270">
    <property type="term" value="F:zinc ion binding"/>
    <property type="evidence" value="ECO:0007669"/>
    <property type="project" value="TreeGrafter"/>
</dbReference>
<name>A0A926HWH1_9FIRM</name>
<dbReference type="NCBIfam" id="NF006702">
    <property type="entry name" value="PRK09248.1"/>
    <property type="match status" value="1"/>
</dbReference>